<feature type="domain" description="Integrase catalytic" evidence="1">
    <location>
        <begin position="149"/>
        <end position="325"/>
    </location>
</feature>
<dbReference type="InterPro" id="IPR001584">
    <property type="entry name" value="Integrase_cat-core"/>
</dbReference>
<dbReference type="Proteomes" id="UP000323105">
    <property type="component" value="Unassembled WGS sequence"/>
</dbReference>
<dbReference type="RefSeq" id="WP_034390255.1">
    <property type="nucleotide sequence ID" value="NZ_BKBW01000030.1"/>
</dbReference>
<comment type="caution">
    <text evidence="2">The sequence shown here is derived from an EMBL/GenBank/DDBJ whole genome shotgun (WGS) entry which is preliminary data.</text>
</comment>
<dbReference type="AlphaFoldDB" id="A0A5A7MN84"/>
<accession>A0A5A7MN84</accession>
<protein>
    <recommendedName>
        <fullName evidence="1">Integrase catalytic domain-containing protein</fullName>
    </recommendedName>
</protein>
<evidence type="ECO:0000313" key="2">
    <source>
        <dbReference type="EMBL" id="GEQ78175.1"/>
    </source>
</evidence>
<organism evidence="2 3">
    <name type="scientific">Comamonas testosteroni</name>
    <name type="common">Pseudomonas testosteroni</name>
    <dbReference type="NCBI Taxonomy" id="285"/>
    <lineage>
        <taxon>Bacteria</taxon>
        <taxon>Pseudomonadati</taxon>
        <taxon>Pseudomonadota</taxon>
        <taxon>Betaproteobacteria</taxon>
        <taxon>Burkholderiales</taxon>
        <taxon>Comamonadaceae</taxon>
        <taxon>Comamonas</taxon>
    </lineage>
</organism>
<dbReference type="PROSITE" id="PS50994">
    <property type="entry name" value="INTEGRASE"/>
    <property type="match status" value="1"/>
</dbReference>
<dbReference type="InterPro" id="IPR055247">
    <property type="entry name" value="InsJ-like_HTH"/>
</dbReference>
<dbReference type="GO" id="GO:0015074">
    <property type="term" value="P:DNA integration"/>
    <property type="evidence" value="ECO:0007669"/>
    <property type="project" value="InterPro"/>
</dbReference>
<name>A0A5A7MN84_COMTE</name>
<evidence type="ECO:0000313" key="3">
    <source>
        <dbReference type="Proteomes" id="UP000323105"/>
    </source>
</evidence>
<dbReference type="Pfam" id="PF13518">
    <property type="entry name" value="HTH_28"/>
    <property type="match status" value="1"/>
</dbReference>
<dbReference type="InterPro" id="IPR009057">
    <property type="entry name" value="Homeodomain-like_sf"/>
</dbReference>
<dbReference type="InterPro" id="IPR054353">
    <property type="entry name" value="IstA-like_C"/>
</dbReference>
<proteinExistence type="predicted"/>
<dbReference type="PANTHER" id="PTHR35004:SF8">
    <property type="entry name" value="TRANSPOSASE RV3428C-RELATED"/>
    <property type="match status" value="1"/>
</dbReference>
<dbReference type="NCBIfam" id="NF033546">
    <property type="entry name" value="transpos_IS21"/>
    <property type="match status" value="1"/>
</dbReference>
<dbReference type="PANTHER" id="PTHR35004">
    <property type="entry name" value="TRANSPOSASE RV3428C-RELATED"/>
    <property type="match status" value="1"/>
</dbReference>
<reference evidence="2 3" key="1">
    <citation type="journal article" date="2019" name="Microbiol. Resour. Announc.">
        <title>Draft Genome Sequence of Comamonas testosteroni TA441, a Bacterium That Has a Cryptic Phenol Degradation Gene Cluster.</title>
        <authorList>
            <person name="Arai H."/>
            <person name="Ishii M."/>
        </authorList>
    </citation>
    <scope>NUCLEOTIDE SEQUENCE [LARGE SCALE GENOMIC DNA]</scope>
    <source>
        <strain evidence="2 3">TA441</strain>
    </source>
</reference>
<sequence>MNVLKPHLQTTIWTLLRAGNTQREIERRTGISRHTIRAWAKRFEAQGDPPPQPPDDSNCPGVATDLVVPLASQTAPPRPPASLLAPTPVATSLCEPHRAFIEAQLRLGRNATAIYQDLVDAHGFAGRYNSVKRFVARIRVREPEQFDRLSFLPGEEMQVDFGEGAPTRVPGTDRWRKPRLFVATLRYSRRSFRRVVWNSGQQVWAELHEQAWRYFGGSCRYVVLDNLKEGVLKPDLYEPELNPVYAATLAHYEVVADPARVRDPNRKGSVENAIGHTQATALKGKRFETIEEQNTYLEHWETKWAASRIHGAERRQVQAMFEEERPHLQPLPTLPMAYFRDEQRTVCDDGCVRVAHCSYAARPAAIGTKVLVRIFERRLEIRDLQTQALLRTHTKAERPGTVVLPMDERVFNPSRETRFILKQADAIGMDAARLCQMLFAIEGRVGQRKLWGIVHLADRYPRQMVNIACAQAIDDGVHSYRHVKAITERLVAQALAQLDAAPTATQAAPASTTQTHDLIRNPQEYGELFAMATAATTLTITPQGDFFA</sequence>
<gene>
    <name evidence="2" type="ORF">CTTA_5180</name>
</gene>
<evidence type="ECO:0000259" key="1">
    <source>
        <dbReference type="PROSITE" id="PS50994"/>
    </source>
</evidence>
<dbReference type="Pfam" id="PF22483">
    <property type="entry name" value="Mu-transpos_C_2"/>
    <property type="match status" value="1"/>
</dbReference>
<dbReference type="SUPFAM" id="SSF46689">
    <property type="entry name" value="Homeodomain-like"/>
    <property type="match status" value="1"/>
</dbReference>
<dbReference type="EMBL" id="BKBW01000030">
    <property type="protein sequence ID" value="GEQ78175.1"/>
    <property type="molecule type" value="Genomic_DNA"/>
</dbReference>